<keyword evidence="8" id="KW-1185">Reference proteome</keyword>
<dbReference type="GO" id="GO:0000422">
    <property type="term" value="P:autophagy of mitochondrion"/>
    <property type="evidence" value="ECO:0007669"/>
    <property type="project" value="TreeGrafter"/>
</dbReference>
<dbReference type="GO" id="GO:0032446">
    <property type="term" value="P:protein modification by small protein conjugation"/>
    <property type="evidence" value="ECO:0007669"/>
    <property type="project" value="TreeGrafter"/>
</dbReference>
<comment type="caution">
    <text evidence="7">The sequence shown here is derived from an EMBL/GenBank/DDBJ whole genome shotgun (WGS) entry which is preliminary data.</text>
</comment>
<gene>
    <name evidence="7" type="primary">PPP2R4_1</name>
    <name evidence="7" type="ORF">DERF_008575</name>
</gene>
<sequence length="98" mass="10885">MLIIRHLSSIFTSVIKNHPLFGHVVFMIHPCQTTSLMGQVLSCKHCIYGDKSQSIDHNPQKQSSSSNGGDQQCTYLITWLSSLASYIGLPMSLNYGKI</sequence>
<reference evidence="7" key="2">
    <citation type="journal article" date="2022" name="Res Sq">
        <title>Comparative Genomics Reveals Insights into the Divergent Evolution of Astigmatic Mites and Household Pest Adaptations.</title>
        <authorList>
            <person name="Xiong Q."/>
            <person name="Wan A.T.-Y."/>
            <person name="Liu X.-Y."/>
            <person name="Fung C.S.-H."/>
            <person name="Xiao X."/>
            <person name="Malainual N."/>
            <person name="Hou J."/>
            <person name="Wang L."/>
            <person name="Wang M."/>
            <person name="Yang K."/>
            <person name="Cui Y."/>
            <person name="Leung E."/>
            <person name="Nong W."/>
            <person name="Shin S.-K."/>
            <person name="Au S."/>
            <person name="Jeong K.Y."/>
            <person name="Chew F.T."/>
            <person name="Hui J."/>
            <person name="Leung T.F."/>
            <person name="Tungtrongchitr A."/>
            <person name="Zhong N."/>
            <person name="Liu Z."/>
            <person name="Tsui S."/>
        </authorList>
    </citation>
    <scope>NUCLEOTIDE SEQUENCE</scope>
    <source>
        <strain evidence="7">Derf</strain>
        <tissue evidence="7">Whole organism</tissue>
    </source>
</reference>
<dbReference type="PANTHER" id="PTHR14957:SF1">
    <property type="entry name" value="UBIQUITIN-LIKE-CONJUGATING ENZYME ATG10"/>
    <property type="match status" value="1"/>
</dbReference>
<reference evidence="7" key="1">
    <citation type="submission" date="2013-05" db="EMBL/GenBank/DDBJ databases">
        <authorList>
            <person name="Yim A.K.Y."/>
            <person name="Chan T.F."/>
            <person name="Ji K.M."/>
            <person name="Liu X.Y."/>
            <person name="Zhou J.W."/>
            <person name="Li R.Q."/>
            <person name="Yang K.Y."/>
            <person name="Li J."/>
            <person name="Li M."/>
            <person name="Law P.T.W."/>
            <person name="Wu Y.L."/>
            <person name="Cai Z.L."/>
            <person name="Qin H."/>
            <person name="Bao Y."/>
            <person name="Leung R.K.K."/>
            <person name="Ng P.K.S."/>
            <person name="Zou J."/>
            <person name="Zhong X.J."/>
            <person name="Ran P.X."/>
            <person name="Zhong N.S."/>
            <person name="Liu Z.G."/>
            <person name="Tsui S.K.W."/>
        </authorList>
    </citation>
    <scope>NUCLEOTIDE SEQUENCE</scope>
    <source>
        <strain evidence="7">Derf</strain>
        <tissue evidence="7">Whole organism</tissue>
    </source>
</reference>
<evidence type="ECO:0000256" key="6">
    <source>
        <dbReference type="ARBA" id="ARBA00029833"/>
    </source>
</evidence>
<dbReference type="PANTHER" id="PTHR14957">
    <property type="entry name" value="UBIQUITIN-LIKE-CONJUGATING ENZYME ATG10"/>
    <property type="match status" value="1"/>
</dbReference>
<evidence type="ECO:0000256" key="4">
    <source>
        <dbReference type="ARBA" id="ARBA00022786"/>
    </source>
</evidence>
<evidence type="ECO:0000256" key="3">
    <source>
        <dbReference type="ARBA" id="ARBA00022679"/>
    </source>
</evidence>
<keyword evidence="3" id="KW-0808">Transferase</keyword>
<accession>A0A922I2P4</accession>
<dbReference type="Pfam" id="PF03987">
    <property type="entry name" value="Autophagy_act_C"/>
    <property type="match status" value="1"/>
</dbReference>
<dbReference type="GO" id="GO:0061651">
    <property type="term" value="F:Atg12 conjugating enzyme activity"/>
    <property type="evidence" value="ECO:0007669"/>
    <property type="project" value="TreeGrafter"/>
</dbReference>
<evidence type="ECO:0000256" key="2">
    <source>
        <dbReference type="ARBA" id="ARBA00021099"/>
    </source>
</evidence>
<evidence type="ECO:0000256" key="5">
    <source>
        <dbReference type="ARBA" id="ARBA00023006"/>
    </source>
</evidence>
<evidence type="ECO:0000313" key="8">
    <source>
        <dbReference type="Proteomes" id="UP000790347"/>
    </source>
</evidence>
<dbReference type="GO" id="GO:0005829">
    <property type="term" value="C:cytosol"/>
    <property type="evidence" value="ECO:0007669"/>
    <property type="project" value="TreeGrafter"/>
</dbReference>
<proteinExistence type="inferred from homology"/>
<organism evidence="7 8">
    <name type="scientific">Dermatophagoides farinae</name>
    <name type="common">American house dust mite</name>
    <dbReference type="NCBI Taxonomy" id="6954"/>
    <lineage>
        <taxon>Eukaryota</taxon>
        <taxon>Metazoa</taxon>
        <taxon>Ecdysozoa</taxon>
        <taxon>Arthropoda</taxon>
        <taxon>Chelicerata</taxon>
        <taxon>Arachnida</taxon>
        <taxon>Acari</taxon>
        <taxon>Acariformes</taxon>
        <taxon>Sarcoptiformes</taxon>
        <taxon>Astigmata</taxon>
        <taxon>Psoroptidia</taxon>
        <taxon>Analgoidea</taxon>
        <taxon>Pyroglyphidae</taxon>
        <taxon>Dermatophagoidinae</taxon>
        <taxon>Dermatophagoides</taxon>
    </lineage>
</organism>
<protein>
    <recommendedName>
        <fullName evidence="2">Ubiquitin-like-conjugating enzyme ATG10</fullName>
    </recommendedName>
    <alternativeName>
        <fullName evidence="6">Autophagy-related protein 10</fullName>
    </alternativeName>
</protein>
<dbReference type="EMBL" id="ASGP02000003">
    <property type="protein sequence ID" value="KAH9517965.1"/>
    <property type="molecule type" value="Genomic_DNA"/>
</dbReference>
<dbReference type="InterPro" id="IPR007135">
    <property type="entry name" value="Atg3/Atg10"/>
</dbReference>
<evidence type="ECO:0000313" key="7">
    <source>
        <dbReference type="EMBL" id="KAH9517965.1"/>
    </source>
</evidence>
<dbReference type="AlphaFoldDB" id="A0A922I2P4"/>
<keyword evidence="4" id="KW-0833">Ubl conjugation pathway</keyword>
<evidence type="ECO:0000256" key="1">
    <source>
        <dbReference type="ARBA" id="ARBA00005696"/>
    </source>
</evidence>
<dbReference type="Proteomes" id="UP000790347">
    <property type="component" value="Unassembled WGS sequence"/>
</dbReference>
<dbReference type="GO" id="GO:0000045">
    <property type="term" value="P:autophagosome assembly"/>
    <property type="evidence" value="ECO:0007669"/>
    <property type="project" value="TreeGrafter"/>
</dbReference>
<keyword evidence="5" id="KW-0072">Autophagy</keyword>
<comment type="similarity">
    <text evidence="1">Belongs to the ATG10 family.</text>
</comment>
<dbReference type="Gene3D" id="3.30.1460.50">
    <property type="match status" value="1"/>
</dbReference>
<name>A0A922I2P4_DERFA</name>